<keyword evidence="2" id="KW-0313">Glucose metabolism</keyword>
<dbReference type="Gene3D" id="2.130.10.10">
    <property type="entry name" value="YVTN repeat-like/Quinoprotein amine dehydrogenase"/>
    <property type="match status" value="1"/>
</dbReference>
<dbReference type="STRING" id="551996.SAMN05192573_10848"/>
<keyword evidence="3" id="KW-0732">Signal</keyword>
<evidence type="ECO:0000313" key="5">
    <source>
        <dbReference type="Proteomes" id="UP000199705"/>
    </source>
</evidence>
<dbReference type="RefSeq" id="WP_091169211.1">
    <property type="nucleotide sequence ID" value="NZ_CP071878.2"/>
</dbReference>
<protein>
    <submittedName>
        <fullName evidence="4">6-phosphogluconolactonase</fullName>
    </submittedName>
</protein>
<dbReference type="GO" id="GO:0017057">
    <property type="term" value="F:6-phosphogluconolactonase activity"/>
    <property type="evidence" value="ECO:0007669"/>
    <property type="project" value="TreeGrafter"/>
</dbReference>
<dbReference type="PANTHER" id="PTHR30344">
    <property type="entry name" value="6-PHOSPHOGLUCONOLACTONASE-RELATED"/>
    <property type="match status" value="1"/>
</dbReference>
<dbReference type="Proteomes" id="UP000199705">
    <property type="component" value="Unassembled WGS sequence"/>
</dbReference>
<dbReference type="EMBL" id="FNCG01000008">
    <property type="protein sequence ID" value="SDH27244.1"/>
    <property type="molecule type" value="Genomic_DNA"/>
</dbReference>
<evidence type="ECO:0000313" key="4">
    <source>
        <dbReference type="EMBL" id="SDH27244.1"/>
    </source>
</evidence>
<evidence type="ECO:0000256" key="3">
    <source>
        <dbReference type="SAM" id="SignalP"/>
    </source>
</evidence>
<comment type="similarity">
    <text evidence="1">Belongs to the cycloisomerase 2 family.</text>
</comment>
<dbReference type="Pfam" id="PF10282">
    <property type="entry name" value="Lactonase"/>
    <property type="match status" value="1"/>
</dbReference>
<dbReference type="GO" id="GO:0006006">
    <property type="term" value="P:glucose metabolic process"/>
    <property type="evidence" value="ECO:0007669"/>
    <property type="project" value="UniProtKB-KW"/>
</dbReference>
<evidence type="ECO:0000256" key="2">
    <source>
        <dbReference type="ARBA" id="ARBA00022526"/>
    </source>
</evidence>
<dbReference type="PANTHER" id="PTHR30344:SF1">
    <property type="entry name" value="6-PHOSPHOGLUCONOLACTONASE"/>
    <property type="match status" value="1"/>
</dbReference>
<accession>A0A1G8B285</accession>
<gene>
    <name evidence="4" type="ORF">SAMN05192573_10848</name>
</gene>
<sequence length="377" mass="41355">MKKFLLIIAMLSPALTFAQNKKTGPKTFDLVVGTYTTGKSKGIVVYRFYAETGKLAYLSEIDGVNNPSYLTLSANNKFIYAVNELPKGEVSAFSFEPKTGKMTFINKQSTLGADPCHISVDKAQKNLIIANYSSGNVAVMPLNKDGSIANGIQTVHDDGHSINKERQESAHAHMAVLTPDEKYVLYNDLGTDKINVYRYRPSKEPRIVPATPAFVSVTAGEGPRHLEFSADKKTVYLVTEMGSNVIAFDYNNGKLKQKQSITMLPDGFTGQTAGAAIHLSPDGRFLYASNRLETNEINIYAVNQETGLLTFVARQSTYGKNPRDFAIDPTGNFLIVANQNSDNMWVFKIDQNTGKLAQTGIRVDIGNPVCLKFAPAE</sequence>
<name>A0A1G8B285_9SPHI</name>
<dbReference type="AlphaFoldDB" id="A0A1G8B285"/>
<organism evidence="4 5">
    <name type="scientific">Mucilaginibacter gossypii</name>
    <dbReference type="NCBI Taxonomy" id="551996"/>
    <lineage>
        <taxon>Bacteria</taxon>
        <taxon>Pseudomonadati</taxon>
        <taxon>Bacteroidota</taxon>
        <taxon>Sphingobacteriia</taxon>
        <taxon>Sphingobacteriales</taxon>
        <taxon>Sphingobacteriaceae</taxon>
        <taxon>Mucilaginibacter</taxon>
    </lineage>
</organism>
<keyword evidence="2" id="KW-0119">Carbohydrate metabolism</keyword>
<feature type="chain" id="PRO_5011472347" evidence="3">
    <location>
        <begin position="19"/>
        <end position="377"/>
    </location>
</feature>
<feature type="signal peptide" evidence="3">
    <location>
        <begin position="1"/>
        <end position="18"/>
    </location>
</feature>
<dbReference type="FunFam" id="2.130.10.10:FF:000306">
    <property type="entry name" value="3-carboxymuconate cyclase"/>
    <property type="match status" value="1"/>
</dbReference>
<dbReference type="InterPro" id="IPR019405">
    <property type="entry name" value="Lactonase_7-beta_prop"/>
</dbReference>
<dbReference type="InterPro" id="IPR015943">
    <property type="entry name" value="WD40/YVTN_repeat-like_dom_sf"/>
</dbReference>
<proteinExistence type="inferred from homology"/>
<reference evidence="5" key="1">
    <citation type="submission" date="2016-10" db="EMBL/GenBank/DDBJ databases">
        <authorList>
            <person name="Varghese N."/>
            <person name="Submissions S."/>
        </authorList>
    </citation>
    <scope>NUCLEOTIDE SEQUENCE [LARGE SCALE GENOMIC DNA]</scope>
    <source>
        <strain evidence="5">Gh-67</strain>
    </source>
</reference>
<dbReference type="GO" id="GO:0005829">
    <property type="term" value="C:cytosol"/>
    <property type="evidence" value="ECO:0007669"/>
    <property type="project" value="TreeGrafter"/>
</dbReference>
<dbReference type="InterPro" id="IPR011048">
    <property type="entry name" value="Haem_d1_sf"/>
</dbReference>
<dbReference type="SUPFAM" id="SSF51004">
    <property type="entry name" value="C-terminal (heme d1) domain of cytochrome cd1-nitrite reductase"/>
    <property type="match status" value="1"/>
</dbReference>
<keyword evidence="5" id="KW-1185">Reference proteome</keyword>
<evidence type="ECO:0000256" key="1">
    <source>
        <dbReference type="ARBA" id="ARBA00005564"/>
    </source>
</evidence>
<dbReference type="InterPro" id="IPR050282">
    <property type="entry name" value="Cycloisomerase_2"/>
</dbReference>